<dbReference type="PANTHER" id="PTHR47396:SF1">
    <property type="entry name" value="ATP-DEPENDENT HELICASE IRC3-RELATED"/>
    <property type="match status" value="1"/>
</dbReference>
<reference evidence="3" key="1">
    <citation type="journal article" date="2015" name="Nature">
        <title>Complex archaea that bridge the gap between prokaryotes and eukaryotes.</title>
        <authorList>
            <person name="Spang A."/>
            <person name="Saw J.H."/>
            <person name="Jorgensen S.L."/>
            <person name="Zaremba-Niedzwiedzka K."/>
            <person name="Martijn J."/>
            <person name="Lind A.E."/>
            <person name="van Eijk R."/>
            <person name="Schleper C."/>
            <person name="Guy L."/>
            <person name="Ettema T.J."/>
        </authorList>
    </citation>
    <scope>NUCLEOTIDE SEQUENCE</scope>
</reference>
<gene>
    <name evidence="3" type="ORF">LCGC14_1066520</name>
</gene>
<sequence>MILRPYQVEAKAALNNFFRTRKDNSCIVLPTGSGKSVVMASQILDWKEETPCVRGCILAHRQELVVQNAEKLQIFFDQAEYREKIGLFCAGLGMKDYNDSITFASIDSIFRHSGSFAAFDFLFIDEAHRIPPAGEGKYRTFIKGCLRFNPNLRVAGWTATPFRMNCGAICHKDHILNEICYEAQITDLIDQGYLCQLRSKVREAEYDLSEVKRPLNSDYTKKSLDAVINTDKIVRDAVQEAVVILNREERRSILFFCLSVDHCQRVSAELLRNGIYAPAITSKTDSNARSRALCGLRDGQIRAICNVGVLTEGFDAPCIDAIVLLRPTLSAGLFAQMVGRGLRIHANKKDCLILDFAGCIDEHGPIDLVGIGNQYTAMAVCGLCRESFSRAVRVCPACGWEIPLQEIERIEEVEKERRMHGQKASKRAILSDEPETFAVDDVKINRHKKAGRPDSIRIQFRCGIATFCYWVCLDHPGETGQIARQWWKRFLFDGHTVDSVLQDLFAKQKIKESIKTVTIRRNGKFVSIVNWNQEIEK</sequence>
<dbReference type="InterPro" id="IPR027417">
    <property type="entry name" value="P-loop_NTPase"/>
</dbReference>
<dbReference type="Pfam" id="PF00271">
    <property type="entry name" value="Helicase_C"/>
    <property type="match status" value="1"/>
</dbReference>
<feature type="domain" description="Helicase ATP-binding" evidence="1">
    <location>
        <begin position="16"/>
        <end position="179"/>
    </location>
</feature>
<dbReference type="GO" id="GO:0005524">
    <property type="term" value="F:ATP binding"/>
    <property type="evidence" value="ECO:0007669"/>
    <property type="project" value="InterPro"/>
</dbReference>
<dbReference type="PROSITE" id="PS51192">
    <property type="entry name" value="HELICASE_ATP_BIND_1"/>
    <property type="match status" value="1"/>
</dbReference>
<dbReference type="PROSITE" id="PS51194">
    <property type="entry name" value="HELICASE_CTER"/>
    <property type="match status" value="1"/>
</dbReference>
<proteinExistence type="predicted"/>
<dbReference type="GO" id="GO:0003677">
    <property type="term" value="F:DNA binding"/>
    <property type="evidence" value="ECO:0007669"/>
    <property type="project" value="InterPro"/>
</dbReference>
<evidence type="ECO:0000259" key="1">
    <source>
        <dbReference type="PROSITE" id="PS51192"/>
    </source>
</evidence>
<evidence type="ECO:0000259" key="2">
    <source>
        <dbReference type="PROSITE" id="PS51194"/>
    </source>
</evidence>
<dbReference type="SUPFAM" id="SSF52540">
    <property type="entry name" value="P-loop containing nucleoside triphosphate hydrolases"/>
    <property type="match status" value="1"/>
</dbReference>
<accession>A0A0F9QQB2</accession>
<dbReference type="InterPro" id="IPR050742">
    <property type="entry name" value="Helicase_Restrict-Modif_Enz"/>
</dbReference>
<dbReference type="GO" id="GO:0005829">
    <property type="term" value="C:cytosol"/>
    <property type="evidence" value="ECO:0007669"/>
    <property type="project" value="TreeGrafter"/>
</dbReference>
<dbReference type="Gene3D" id="3.40.50.300">
    <property type="entry name" value="P-loop containing nucleotide triphosphate hydrolases"/>
    <property type="match status" value="2"/>
</dbReference>
<dbReference type="InterPro" id="IPR006935">
    <property type="entry name" value="Helicase/UvrB_N"/>
</dbReference>
<name>A0A0F9QQB2_9ZZZZ</name>
<dbReference type="PANTHER" id="PTHR47396">
    <property type="entry name" value="TYPE I RESTRICTION ENZYME ECOKI R PROTEIN"/>
    <property type="match status" value="1"/>
</dbReference>
<dbReference type="SMART" id="SM00490">
    <property type="entry name" value="HELICc"/>
    <property type="match status" value="1"/>
</dbReference>
<organism evidence="3">
    <name type="scientific">marine sediment metagenome</name>
    <dbReference type="NCBI Taxonomy" id="412755"/>
    <lineage>
        <taxon>unclassified sequences</taxon>
        <taxon>metagenomes</taxon>
        <taxon>ecological metagenomes</taxon>
    </lineage>
</organism>
<dbReference type="InterPro" id="IPR014001">
    <property type="entry name" value="Helicase_ATP-bd"/>
</dbReference>
<protein>
    <submittedName>
        <fullName evidence="3">Uncharacterized protein</fullName>
    </submittedName>
</protein>
<dbReference type="Pfam" id="PF04851">
    <property type="entry name" value="ResIII"/>
    <property type="match status" value="1"/>
</dbReference>
<evidence type="ECO:0000313" key="3">
    <source>
        <dbReference type="EMBL" id="KKN07478.1"/>
    </source>
</evidence>
<dbReference type="GO" id="GO:0016787">
    <property type="term" value="F:hydrolase activity"/>
    <property type="evidence" value="ECO:0007669"/>
    <property type="project" value="InterPro"/>
</dbReference>
<feature type="domain" description="Helicase C-terminal" evidence="2">
    <location>
        <begin position="237"/>
        <end position="384"/>
    </location>
</feature>
<comment type="caution">
    <text evidence="3">The sequence shown here is derived from an EMBL/GenBank/DDBJ whole genome shotgun (WGS) entry which is preliminary data.</text>
</comment>
<dbReference type="EMBL" id="LAZR01004566">
    <property type="protein sequence ID" value="KKN07478.1"/>
    <property type="molecule type" value="Genomic_DNA"/>
</dbReference>
<dbReference type="InterPro" id="IPR001650">
    <property type="entry name" value="Helicase_C-like"/>
</dbReference>
<dbReference type="AlphaFoldDB" id="A0A0F9QQB2"/>
<dbReference type="SMART" id="SM00487">
    <property type="entry name" value="DEXDc"/>
    <property type="match status" value="1"/>
</dbReference>